<accession>A0A7C0U1X7</accession>
<sequence>MKNFLNYLKESLTEIKDKQTDTRASLKVIELLDTIYRIEHDKEKEILAAYALESSIQNRIVNVIKMLRKDMDEERIAKIKRKLQLISIDVGTITNLATKIRGPEKL</sequence>
<evidence type="ECO:0000313" key="1">
    <source>
        <dbReference type="EMBL" id="HDD43796.1"/>
    </source>
</evidence>
<reference evidence="1" key="1">
    <citation type="journal article" date="2020" name="mSystems">
        <title>Genome- and Community-Level Interaction Insights into Carbon Utilization and Element Cycling Functions of Hydrothermarchaeota in Hydrothermal Sediment.</title>
        <authorList>
            <person name="Zhou Z."/>
            <person name="Liu Y."/>
            <person name="Xu W."/>
            <person name="Pan J."/>
            <person name="Luo Z.H."/>
            <person name="Li M."/>
        </authorList>
    </citation>
    <scope>NUCLEOTIDE SEQUENCE [LARGE SCALE GENOMIC DNA]</scope>
    <source>
        <strain evidence="1">HyVt-233</strain>
    </source>
</reference>
<gene>
    <name evidence="1" type="ORF">ENG63_02905</name>
</gene>
<dbReference type="Proteomes" id="UP000886289">
    <property type="component" value="Unassembled WGS sequence"/>
</dbReference>
<name>A0A7C0U1X7_DESA2</name>
<organism evidence="1">
    <name type="scientific">Desulfofervidus auxilii</name>
    <dbReference type="NCBI Taxonomy" id="1621989"/>
    <lineage>
        <taxon>Bacteria</taxon>
        <taxon>Pseudomonadati</taxon>
        <taxon>Thermodesulfobacteriota</taxon>
        <taxon>Candidatus Desulfofervidia</taxon>
        <taxon>Candidatus Desulfofervidales</taxon>
        <taxon>Candidatus Desulfofervidaceae</taxon>
        <taxon>Candidatus Desulfofervidus</taxon>
    </lineage>
</organism>
<protein>
    <submittedName>
        <fullName evidence="1">Uncharacterized protein</fullName>
    </submittedName>
</protein>
<proteinExistence type="predicted"/>
<dbReference type="AlphaFoldDB" id="A0A7C0U1X7"/>
<comment type="caution">
    <text evidence="1">The sequence shown here is derived from an EMBL/GenBank/DDBJ whole genome shotgun (WGS) entry which is preliminary data.</text>
</comment>
<dbReference type="EMBL" id="DRBS01000113">
    <property type="protein sequence ID" value="HDD43796.1"/>
    <property type="molecule type" value="Genomic_DNA"/>
</dbReference>